<keyword evidence="11" id="KW-1185">Reference proteome</keyword>
<evidence type="ECO:0000313" key="10">
    <source>
        <dbReference type="EMBL" id="PNW76742.1"/>
    </source>
</evidence>
<feature type="region of interest" description="Disordered" evidence="7">
    <location>
        <begin position="1203"/>
        <end position="1227"/>
    </location>
</feature>
<dbReference type="InterPro" id="IPR035965">
    <property type="entry name" value="PAS-like_dom_sf"/>
</dbReference>
<dbReference type="InParanoid" id="A0A2K3D884"/>
<feature type="transmembrane region" description="Helical" evidence="8">
    <location>
        <begin position="1837"/>
        <end position="1854"/>
    </location>
</feature>
<feature type="compositionally biased region" description="Gly residues" evidence="7">
    <location>
        <begin position="1586"/>
        <end position="1597"/>
    </location>
</feature>
<evidence type="ECO:0000256" key="5">
    <source>
        <dbReference type="ARBA" id="ARBA00022777"/>
    </source>
</evidence>
<dbReference type="InterPro" id="IPR000014">
    <property type="entry name" value="PAS"/>
</dbReference>
<dbReference type="GO" id="GO:0005524">
    <property type="term" value="F:ATP binding"/>
    <property type="evidence" value="ECO:0007669"/>
    <property type="project" value="UniProtKB-KW"/>
</dbReference>
<feature type="region of interest" description="Disordered" evidence="7">
    <location>
        <begin position="1933"/>
        <end position="2091"/>
    </location>
</feature>
<keyword evidence="8" id="KW-0472">Membrane</keyword>
<sequence>MADDSSSVRSGGTGTSGGNSETSSQRSDAKMLEKRKKASDGQDEGDLLEQRRSVQEGVFTCMYTLVRTHSVLSSWKFAVLKIVLEGLMAFLVVFNTNQKWKIDTSNPVWQVVRWALWRSPIARLYGYDMYIRILYVQAVLVLLSVASLAWLTIAMRKAEQSKMLKRIAAVLHFVYELLFMIFYVTLFDYFVFAADCDFSKANAPHAFYPTVYCFSMPHVLHMSVALFVAVLHLCVTALLVVASSDLNPITRGYLASPDAPTRLRILVGKAIFIITATCFKSWPRLQTGLMVAAVTLITWFNFKKMPFYRPYLNVVWTSNWLGVLYTACMLAALTFGKDQSVERRKEMSMYVLYGIFPVIICGMGINAAHVWWVMRPAKRFVELADRTADVRAVRRVHVFSERHEVEVLSRVMRRFNKFEEGVEEEAAALGETIIKAGMHAFPATAYLHILFANFLLEVRKDGPAARTHLQLAGKYSPSLVERYQIYCTNEASKRLKDSQDGGMDLQAYIEFRRNFRAVMRVHKEVLALEAELWRLCQRTNLKVSEIDSSLDEVEAATARAHQVYKRVIERYPNNGKLLRVYGKFLEDVKHDAPAAQRVYAEAARNGGGDAIMSLDLSAIQSSTSKPEFLTSMSIQDDAVVVINAEGTIMMTSQAVQTVFGYTKNELEGVNVALLMPQPFSQRHASYLTRYVATAEPRILDSVREVVALHKERYVFPLSLCVTKMSGTGSDSVFLGVMRPLPPSSLRVRAWVAPNGAFLCGDQQFASMCGLAEKDLVGCTLSSLVANPEEEVNDLLERFRSATAAELESGNIMVQLKLRHRFQEPVPVEATVELAGTDNQRIMALSCRRTDGQEGNLLVVDTHMRIRFASLGVSALLGYPPRKLAGGGGGGGGGGMQLDALLPPPYNTMHAKFLRDPPHTIASTGCRAGKVVTLLNDAAAAVPVRIKVSAANPDGVGLNPSLHVIQVDRVSAEEVFDEKRIVLTCDLAGHVLSVSRPDSDLFGFPAANLPGSSLFESIDIFREWVERNGEAQLSLLMLALLDKEQEMPGTSWRVKVTEPPQPETDGVPHLPAVAGAAAKPSNVTTGGRRLLPISACMQAELIEEEIIGGGSRRPSHEGDAGDGGEHNPQHQHSQEATTVTRVKLTLWRRDLLTGVVELDEGLVVRKASPMTGLIVGVPASAMNKKPIQKFLDMPRNTSWAQIAASHSRHRNHQAGGADANKRSALKGGAAAAAQRGVVSPVMPFIGPHPDAGTMRILVQGVEQLAPGSGKSKIIVTMRPDTTFAGAHADLMRVLHLDDVGSHYGGSQKSHGARAGGAAQEDEDEYGGVGGLERAGTLLRAGASTVGQEEVGKGKGKEKDRYKRKQSGGADGGEGKPSGEEGAGDAKAAGEGGSEGGGDQGSASRDGDSREHLSREGDGSDDEPGEDGEDGAGSGGGGRRNSTGSVDTMAIEQAKLHKHSSNKSDFVAQWVRTLSKQPSGLPGGDHAHAAAGTGGESPIKAGARRASSGLEGGGLLGPLPGEEHAGGAAAHGRTRSGKALGGLGVIMEDATSRKGAGSEYGGERGSEDGAASSIYVKKPSALAVSAAGAGGERPAGGGKEGGKDGDWEKGSEGGESSADGSQAASGITSVTDGASTVDITVDARRGRLLKQLRKVLMGPVLMGPLDRLRLHTYIVLGLMLLTHIICYVVVERTILKEHDGIYLVHRQAMAMDRAQLLVVRVLIGTYCERANMTDRSSACTPPLSTHIASMKTSIAQQEEYHQGVFLGWKAGQVRELATDMYGMWSHKDFEYEIFLDTDPPMVFTAKAGVWQLGNRFMAACREALYWMPKLRSTFRLTRLYQFVVSNGMGSLFSAYATSLDHLMASAWSSLDELRTVLIVVLVVEVLVVQVLCLGYEWLLLYRVERARLLGICSMVGLPGPVLRQMVARDVKLLDDSDDEDEENDSENGEHEDGKQGGGNNNNNNNYSGAALNGNSEPLALPAPGDDSSGAADAADGGRAGTLKAVQQADSGDAGGNKAAKFAKEVSGGEDTVGADTGRKAPAGRQLLASATTALGSGRRDGGGGGGSSVMAGDESASEDASTHGGRGGVIKHHKRRSMGVTVVNGKTLHPARLRVPKFMGLLVLWFAAVVAVYAVSLVMLQGMQGPLASLNMASHVMYRYTRVRAVGFNFLAQDDKPGRDLWREVLRTEVKLFTSEYNTLMYGGTALSQALSTTLNGSSQSKSVFQHPVPASAFASKSFSDEFFRTQRCFRYNQTLCAKPGSPWYEVTHHGLDAMVRRMITEMELLLSDSDEDVRYNGTRWTYMYNVGTFDLYEGLQQSAELFVSFSINRYNRVTQIHTWLLVGTVVLFVAFVVLVLWPHLAKLKADAARQSALLSHVPPEVDTAAHVRATVRRAGFNRGPKRTRG</sequence>
<name>A0A2K3D884_CHLRE</name>
<keyword evidence="2" id="KW-0716">Sensory transduction</keyword>
<feature type="transmembrane region" description="Helical" evidence="8">
    <location>
        <begin position="347"/>
        <end position="372"/>
    </location>
</feature>
<evidence type="ECO:0000256" key="6">
    <source>
        <dbReference type="ARBA" id="ARBA00022840"/>
    </source>
</evidence>
<evidence type="ECO:0000256" key="2">
    <source>
        <dbReference type="ARBA" id="ARBA00022606"/>
    </source>
</evidence>
<keyword evidence="1" id="KW-0675">Receptor</keyword>
<keyword evidence="8" id="KW-0812">Transmembrane</keyword>
<dbReference type="CDD" id="cd00130">
    <property type="entry name" value="PAS"/>
    <property type="match status" value="1"/>
</dbReference>
<feature type="transmembrane region" description="Helical" evidence="8">
    <location>
        <begin position="77"/>
        <end position="94"/>
    </location>
</feature>
<feature type="region of interest" description="Disordered" evidence="7">
    <location>
        <begin position="1584"/>
        <end position="1627"/>
    </location>
</feature>
<feature type="region of interest" description="Disordered" evidence="7">
    <location>
        <begin position="1303"/>
        <end position="1461"/>
    </location>
</feature>
<feature type="transmembrane region" description="Helical" evidence="8">
    <location>
        <begin position="285"/>
        <end position="302"/>
    </location>
</feature>
<dbReference type="PANTHER" id="PTHR31600">
    <property type="entry name" value="TINY MACROCYSTS PROTEIN B-RELATED"/>
    <property type="match status" value="1"/>
</dbReference>
<feature type="compositionally biased region" description="Low complexity" evidence="7">
    <location>
        <begin position="1958"/>
        <end position="1973"/>
    </location>
</feature>
<reference evidence="10 11" key="1">
    <citation type="journal article" date="2007" name="Science">
        <title>The Chlamydomonas genome reveals the evolution of key animal and plant functions.</title>
        <authorList>
            <person name="Merchant S.S."/>
            <person name="Prochnik S.E."/>
            <person name="Vallon O."/>
            <person name="Harris E.H."/>
            <person name="Karpowicz S.J."/>
            <person name="Witman G.B."/>
            <person name="Terry A."/>
            <person name="Salamov A."/>
            <person name="Fritz-Laylin L.K."/>
            <person name="Marechal-Drouard L."/>
            <person name="Marshall W.F."/>
            <person name="Qu L.H."/>
            <person name="Nelson D.R."/>
            <person name="Sanderfoot A.A."/>
            <person name="Spalding M.H."/>
            <person name="Kapitonov V.V."/>
            <person name="Ren Q."/>
            <person name="Ferris P."/>
            <person name="Lindquist E."/>
            <person name="Shapiro H."/>
            <person name="Lucas S.M."/>
            <person name="Grimwood J."/>
            <person name="Schmutz J."/>
            <person name="Cardol P."/>
            <person name="Cerutti H."/>
            <person name="Chanfreau G."/>
            <person name="Chen C.L."/>
            <person name="Cognat V."/>
            <person name="Croft M.T."/>
            <person name="Dent R."/>
            <person name="Dutcher S."/>
            <person name="Fernandez E."/>
            <person name="Fukuzawa H."/>
            <person name="Gonzalez-Ballester D."/>
            <person name="Gonzalez-Halphen D."/>
            <person name="Hallmann A."/>
            <person name="Hanikenne M."/>
            <person name="Hippler M."/>
            <person name="Inwood W."/>
            <person name="Jabbari K."/>
            <person name="Kalanon M."/>
            <person name="Kuras R."/>
            <person name="Lefebvre P.A."/>
            <person name="Lemaire S.D."/>
            <person name="Lobanov A.V."/>
            <person name="Lohr M."/>
            <person name="Manuell A."/>
            <person name="Meier I."/>
            <person name="Mets L."/>
            <person name="Mittag M."/>
            <person name="Mittelmeier T."/>
            <person name="Moroney J.V."/>
            <person name="Moseley J."/>
            <person name="Napoli C."/>
            <person name="Nedelcu A.M."/>
            <person name="Niyogi K."/>
            <person name="Novoselov S.V."/>
            <person name="Paulsen I.T."/>
            <person name="Pazour G."/>
            <person name="Purton S."/>
            <person name="Ral J.P."/>
            <person name="Riano-Pachon D.M."/>
            <person name="Riekhof W."/>
            <person name="Rymarquis L."/>
            <person name="Schroda M."/>
            <person name="Stern D."/>
            <person name="Umen J."/>
            <person name="Willows R."/>
            <person name="Wilson N."/>
            <person name="Zimmer S.L."/>
            <person name="Allmer J."/>
            <person name="Balk J."/>
            <person name="Bisova K."/>
            <person name="Chen C.J."/>
            <person name="Elias M."/>
            <person name="Gendler K."/>
            <person name="Hauser C."/>
            <person name="Lamb M.R."/>
            <person name="Ledford H."/>
            <person name="Long J.C."/>
            <person name="Minagawa J."/>
            <person name="Page M.D."/>
            <person name="Pan J."/>
            <person name="Pootakham W."/>
            <person name="Roje S."/>
            <person name="Rose A."/>
            <person name="Stahlberg E."/>
            <person name="Terauchi A.M."/>
            <person name="Yang P."/>
            <person name="Ball S."/>
            <person name="Bowler C."/>
            <person name="Dieckmann C.L."/>
            <person name="Gladyshev V.N."/>
            <person name="Green P."/>
            <person name="Jorgensen R."/>
            <person name="Mayfield S."/>
            <person name="Mueller-Roeber B."/>
            <person name="Rajamani S."/>
            <person name="Sayre R.T."/>
            <person name="Brokstein P."/>
            <person name="Dubchak I."/>
            <person name="Goodstein D."/>
            <person name="Hornick L."/>
            <person name="Huang Y.W."/>
            <person name="Jhaveri J."/>
            <person name="Luo Y."/>
            <person name="Martinez D."/>
            <person name="Ngau W.C."/>
            <person name="Otillar B."/>
            <person name="Poliakov A."/>
            <person name="Porter A."/>
            <person name="Szajkowski L."/>
            <person name="Werner G."/>
            <person name="Zhou K."/>
            <person name="Grigoriev I.V."/>
            <person name="Rokhsar D.S."/>
            <person name="Grossman A.R."/>
        </authorList>
    </citation>
    <scope>NUCLEOTIDE SEQUENCE [LARGE SCALE GENOMIC DNA]</scope>
    <source>
        <strain evidence="11">CC-503</strain>
    </source>
</reference>
<dbReference type="EMBL" id="CM008972">
    <property type="protein sequence ID" value="PNW76742.1"/>
    <property type="molecule type" value="Genomic_DNA"/>
</dbReference>
<evidence type="ECO:0000259" key="9">
    <source>
        <dbReference type="PROSITE" id="PS50112"/>
    </source>
</evidence>
<evidence type="ECO:0000256" key="3">
    <source>
        <dbReference type="ARBA" id="ARBA00022679"/>
    </source>
</evidence>
<dbReference type="GeneID" id="66055302"/>
<feature type="compositionally biased region" description="Low complexity" evidence="7">
    <location>
        <begin position="1"/>
        <end position="10"/>
    </location>
</feature>
<gene>
    <name evidence="10" type="ORF">CHLRE_11g469500v5</name>
</gene>
<feature type="compositionally biased region" description="Low complexity" evidence="7">
    <location>
        <begin position="1612"/>
        <end position="1624"/>
    </location>
</feature>
<feature type="compositionally biased region" description="Basic and acidic residues" evidence="7">
    <location>
        <begin position="1403"/>
        <end position="1416"/>
    </location>
</feature>
<feature type="compositionally biased region" description="Basic and acidic residues" evidence="7">
    <location>
        <begin position="1348"/>
        <end position="1359"/>
    </location>
</feature>
<protein>
    <recommendedName>
        <fullName evidence="9">PAS domain-containing protein</fullName>
    </recommendedName>
</protein>
<dbReference type="PROSITE" id="PS50112">
    <property type="entry name" value="PAS"/>
    <property type="match status" value="1"/>
</dbReference>
<feature type="domain" description="PAS" evidence="9">
    <location>
        <begin position="624"/>
        <end position="677"/>
    </location>
</feature>
<feature type="compositionally biased region" description="Basic and acidic residues" evidence="7">
    <location>
        <begin position="1598"/>
        <end position="1610"/>
    </location>
</feature>
<feature type="region of interest" description="Disordered" evidence="7">
    <location>
        <begin position="1104"/>
        <end position="1136"/>
    </location>
</feature>
<dbReference type="GO" id="GO:0009881">
    <property type="term" value="F:photoreceptor activity"/>
    <property type="evidence" value="ECO:0007669"/>
    <property type="project" value="UniProtKB-KW"/>
</dbReference>
<dbReference type="GO" id="GO:0006355">
    <property type="term" value="P:regulation of DNA-templated transcription"/>
    <property type="evidence" value="ECO:0007669"/>
    <property type="project" value="InterPro"/>
</dbReference>
<dbReference type="Pfam" id="PF00989">
    <property type="entry name" value="PAS"/>
    <property type="match status" value="1"/>
</dbReference>
<dbReference type="Gramene" id="PNW76742">
    <property type="protein sequence ID" value="PNW76742"/>
    <property type="gene ID" value="CHLRE_11g469500v5"/>
</dbReference>
<feature type="compositionally biased region" description="Basic and acidic residues" evidence="7">
    <location>
        <begin position="1113"/>
        <end position="1127"/>
    </location>
</feature>
<dbReference type="NCBIfam" id="TIGR00229">
    <property type="entry name" value="sensory_box"/>
    <property type="match status" value="1"/>
</dbReference>
<keyword evidence="4" id="KW-0547">Nucleotide-binding</keyword>
<feature type="transmembrane region" description="Helical" evidence="8">
    <location>
        <begin position="2116"/>
        <end position="2138"/>
    </location>
</feature>
<dbReference type="Gene3D" id="3.30.450.20">
    <property type="entry name" value="PAS domain"/>
    <property type="match status" value="2"/>
</dbReference>
<proteinExistence type="predicted"/>
<dbReference type="SUPFAM" id="SSF55785">
    <property type="entry name" value="PYP-like sensor domain (PAS domain)"/>
    <property type="match status" value="1"/>
</dbReference>
<feature type="transmembrane region" description="Helical" evidence="8">
    <location>
        <begin position="314"/>
        <end position="335"/>
    </location>
</feature>
<keyword evidence="1" id="KW-0157">Chromophore</keyword>
<feature type="transmembrane region" description="Helical" evidence="8">
    <location>
        <begin position="1668"/>
        <end position="1688"/>
    </location>
</feature>
<keyword evidence="1" id="KW-0600">Photoreceptor protein</keyword>
<accession>A0A2K3D884</accession>
<dbReference type="InterPro" id="IPR057352">
    <property type="entry name" value="TPR_TmcB/C"/>
</dbReference>
<feature type="compositionally biased region" description="Acidic residues" evidence="7">
    <location>
        <begin position="1417"/>
        <end position="1428"/>
    </location>
</feature>
<feature type="transmembrane region" description="Helical" evidence="8">
    <location>
        <begin position="2335"/>
        <end position="2356"/>
    </location>
</feature>
<feature type="transmembrane region" description="Helical" evidence="8">
    <location>
        <begin position="167"/>
        <end position="192"/>
    </location>
</feature>
<dbReference type="ExpressionAtlas" id="A0A2K3D884">
    <property type="expression patterns" value="baseline and differential"/>
</dbReference>
<dbReference type="OrthoDB" id="542352at2759"/>
<keyword evidence="3" id="KW-0808">Transferase</keyword>
<evidence type="ECO:0000256" key="8">
    <source>
        <dbReference type="SAM" id="Phobius"/>
    </source>
</evidence>
<dbReference type="Pfam" id="PF25474">
    <property type="entry name" value="TPR_TmcB"/>
    <property type="match status" value="1"/>
</dbReference>
<dbReference type="SMART" id="SM00091">
    <property type="entry name" value="PAS"/>
    <property type="match status" value="3"/>
</dbReference>
<dbReference type="InterPro" id="IPR013767">
    <property type="entry name" value="PAS_fold"/>
</dbReference>
<dbReference type="FunFam" id="3.30.450.20:FF:000060">
    <property type="entry name" value="Sensor protein FixL"/>
    <property type="match status" value="1"/>
</dbReference>
<dbReference type="InterPro" id="IPR052994">
    <property type="entry name" value="Tiny_macrocysts_regulators"/>
</dbReference>
<feature type="transmembrane region" description="Helical" evidence="8">
    <location>
        <begin position="1874"/>
        <end position="1896"/>
    </location>
</feature>
<evidence type="ECO:0000256" key="4">
    <source>
        <dbReference type="ARBA" id="ARBA00022741"/>
    </source>
</evidence>
<evidence type="ECO:0000256" key="7">
    <source>
        <dbReference type="SAM" id="MobiDB-lite"/>
    </source>
</evidence>
<feature type="region of interest" description="Disordered" evidence="7">
    <location>
        <begin position="1474"/>
        <end position="1535"/>
    </location>
</feature>
<keyword evidence="8" id="KW-1133">Transmembrane helix</keyword>
<feature type="compositionally biased region" description="Gly residues" evidence="7">
    <location>
        <begin position="1388"/>
        <end position="1398"/>
    </location>
</feature>
<feature type="transmembrane region" description="Helical" evidence="8">
    <location>
        <begin position="133"/>
        <end position="155"/>
    </location>
</feature>
<feature type="compositionally biased region" description="Acidic residues" evidence="7">
    <location>
        <begin position="1933"/>
        <end position="1944"/>
    </location>
</feature>
<dbReference type="RefSeq" id="XP_042919599.1">
    <property type="nucleotide sequence ID" value="XM_043067594.1"/>
</dbReference>
<evidence type="ECO:0000256" key="1">
    <source>
        <dbReference type="ARBA" id="ARBA00022543"/>
    </source>
</evidence>
<keyword evidence="5" id="KW-0418">Kinase</keyword>
<feature type="compositionally biased region" description="Low complexity" evidence="7">
    <location>
        <begin position="1982"/>
        <end position="1994"/>
    </location>
</feature>
<dbReference type="KEGG" id="cre:CHLRE_11g469500v5"/>
<dbReference type="GO" id="GO:0016301">
    <property type="term" value="F:kinase activity"/>
    <property type="evidence" value="ECO:0007669"/>
    <property type="project" value="UniProtKB-KW"/>
</dbReference>
<feature type="transmembrane region" description="Helical" evidence="8">
    <location>
        <begin position="219"/>
        <end position="241"/>
    </location>
</feature>
<organism evidence="10 11">
    <name type="scientific">Chlamydomonas reinhardtii</name>
    <name type="common">Chlamydomonas smithii</name>
    <dbReference type="NCBI Taxonomy" id="3055"/>
    <lineage>
        <taxon>Eukaryota</taxon>
        <taxon>Viridiplantae</taxon>
        <taxon>Chlorophyta</taxon>
        <taxon>core chlorophytes</taxon>
        <taxon>Chlorophyceae</taxon>
        <taxon>CS clade</taxon>
        <taxon>Chlamydomonadales</taxon>
        <taxon>Chlamydomonadaceae</taxon>
        <taxon>Chlamydomonas</taxon>
    </lineage>
</organism>
<dbReference type="PANTHER" id="PTHR31600:SF2">
    <property type="entry name" value="GAMETE ENRICHED GENE 10 PROTEIN-RELATED"/>
    <property type="match status" value="1"/>
</dbReference>
<feature type="region of interest" description="Disordered" evidence="7">
    <location>
        <begin position="1"/>
        <end position="46"/>
    </location>
</feature>
<dbReference type="Proteomes" id="UP000006906">
    <property type="component" value="Chromosome 11"/>
</dbReference>
<keyword evidence="6" id="KW-0067">ATP-binding</keyword>
<dbReference type="STRING" id="3055.A0A2K3D884"/>
<evidence type="ECO:0000313" key="11">
    <source>
        <dbReference type="Proteomes" id="UP000006906"/>
    </source>
</evidence>